<feature type="domain" description="Knr4/Smi1-like" evidence="1">
    <location>
        <begin position="222"/>
        <end position="361"/>
    </location>
</feature>
<accession>A0A4R4P771</accession>
<sequence length="391" mass="43236">MDLPFIQLEPATIPIPIDWDAVESWLGLHLPADYKALATDHGPLFIGDWLWLQTPCAEPGSFDYGAWLKETHKLCRARSKEAPPHTPPPPFHPKRGGLLAWGETRSASYLFWDTAASTDPDQWPVVVMDSDAVDNGLNPWHNYHMPVSELIAAAVSTGVPLPSNQQLGPLPPTAQRSRFLLDAGPWTPPPPARRAATPKKTRLTALKQGTGLATLRLLVPPPATPYLGDGNWDQLFDELGTQLPTDYIELVDTYGAGCWSEWLNFVTPLRTNGHGFVHHAKETLDGYADLRAQYPEFQPLAVWPEPGGFLPFANTVEGDVLGWLTQGSPDEWPLIVYPRHAKQGPPLQDPLVDTLLAWLRGRLDTAGFPSQDDDALLERIQFEPGNEESPC</sequence>
<name>A0A4R4P771_9ACTN</name>
<dbReference type="InterPro" id="IPR018958">
    <property type="entry name" value="Knr4/Smi1-like_dom"/>
</dbReference>
<evidence type="ECO:0000313" key="3">
    <source>
        <dbReference type="Proteomes" id="UP000295075"/>
    </source>
</evidence>
<evidence type="ECO:0000259" key="1">
    <source>
        <dbReference type="SMART" id="SM00860"/>
    </source>
</evidence>
<keyword evidence="3" id="KW-1185">Reference proteome</keyword>
<dbReference type="EMBL" id="SMKA01000303">
    <property type="protein sequence ID" value="TDC16617.1"/>
    <property type="molecule type" value="Genomic_DNA"/>
</dbReference>
<protein>
    <recommendedName>
        <fullName evidence="1">Knr4/Smi1-like domain-containing protein</fullName>
    </recommendedName>
</protein>
<comment type="caution">
    <text evidence="2">The sequence shown here is derived from an EMBL/GenBank/DDBJ whole genome shotgun (WGS) entry which is preliminary data.</text>
</comment>
<reference evidence="2 3" key="1">
    <citation type="submission" date="2019-03" db="EMBL/GenBank/DDBJ databases">
        <title>Draft genome sequences of novel Actinobacteria.</title>
        <authorList>
            <person name="Sahin N."/>
            <person name="Ay H."/>
            <person name="Saygin H."/>
        </authorList>
    </citation>
    <scope>NUCLEOTIDE SEQUENCE [LARGE SCALE GENOMIC DNA]</scope>
    <source>
        <strain evidence="2 3">JCM 30547</strain>
    </source>
</reference>
<gene>
    <name evidence="2" type="ORF">E1261_38670</name>
</gene>
<dbReference type="Proteomes" id="UP000295075">
    <property type="component" value="Unassembled WGS sequence"/>
</dbReference>
<evidence type="ECO:0000313" key="2">
    <source>
        <dbReference type="EMBL" id="TDC16617.1"/>
    </source>
</evidence>
<dbReference type="OrthoDB" id="5572373at2"/>
<dbReference type="InterPro" id="IPR037883">
    <property type="entry name" value="Knr4/Smi1-like_sf"/>
</dbReference>
<organism evidence="2 3">
    <name type="scientific">Kribbella albertanoniae</name>
    <dbReference type="NCBI Taxonomy" id="1266829"/>
    <lineage>
        <taxon>Bacteria</taxon>
        <taxon>Bacillati</taxon>
        <taxon>Actinomycetota</taxon>
        <taxon>Actinomycetes</taxon>
        <taxon>Propionibacteriales</taxon>
        <taxon>Kribbellaceae</taxon>
        <taxon>Kribbella</taxon>
    </lineage>
</organism>
<dbReference type="SMART" id="SM00860">
    <property type="entry name" value="SMI1_KNR4"/>
    <property type="match status" value="2"/>
</dbReference>
<dbReference type="AlphaFoldDB" id="A0A4R4P771"/>
<dbReference type="Pfam" id="PF14568">
    <property type="entry name" value="SUKH_6"/>
    <property type="match status" value="1"/>
</dbReference>
<proteinExistence type="predicted"/>
<feature type="domain" description="Knr4/Smi1-like" evidence="1">
    <location>
        <begin position="14"/>
        <end position="153"/>
    </location>
</feature>
<dbReference type="SUPFAM" id="SSF160631">
    <property type="entry name" value="SMI1/KNR4-like"/>
    <property type="match status" value="2"/>
</dbReference>